<organism evidence="6 7">
    <name type="scientific">Dethiosulfatibacter aminovorans DSM 17477</name>
    <dbReference type="NCBI Taxonomy" id="1121476"/>
    <lineage>
        <taxon>Bacteria</taxon>
        <taxon>Bacillati</taxon>
        <taxon>Bacillota</taxon>
        <taxon>Tissierellia</taxon>
        <taxon>Dethiosulfatibacter</taxon>
    </lineage>
</organism>
<comment type="catalytic activity">
    <reaction evidence="3 4">
        <text>N(6)-[(R)-lipoyl]-L-lysyl-[glycine-cleavage complex H protein] + glycine + H(+) = N(6)-[(R)-S(8)-aminomethyldihydrolipoyl]-L-lysyl-[glycine-cleavage complex H protein] + CO2</text>
        <dbReference type="Rhea" id="RHEA:24304"/>
        <dbReference type="Rhea" id="RHEA-COMP:10494"/>
        <dbReference type="Rhea" id="RHEA-COMP:10495"/>
        <dbReference type="ChEBI" id="CHEBI:15378"/>
        <dbReference type="ChEBI" id="CHEBI:16526"/>
        <dbReference type="ChEBI" id="CHEBI:57305"/>
        <dbReference type="ChEBI" id="CHEBI:83099"/>
        <dbReference type="ChEBI" id="CHEBI:83143"/>
        <dbReference type="EC" id="1.4.4.2"/>
    </reaction>
</comment>
<dbReference type="PANTHER" id="PTHR42806">
    <property type="entry name" value="GLYCINE CLEAVAGE SYSTEM P-PROTEIN"/>
    <property type="match status" value="1"/>
</dbReference>
<dbReference type="RefSeq" id="WP_073048479.1">
    <property type="nucleotide sequence ID" value="NZ_FQZL01000007.1"/>
</dbReference>
<gene>
    <name evidence="4" type="primary">gcvPA</name>
    <name evidence="6" type="ORF">SAMN02745751_01153</name>
</gene>
<dbReference type="CDD" id="cd00613">
    <property type="entry name" value="GDC-P"/>
    <property type="match status" value="1"/>
</dbReference>
<dbReference type="HAMAP" id="MF_00712">
    <property type="entry name" value="GcvPA"/>
    <property type="match status" value="1"/>
</dbReference>
<dbReference type="STRING" id="1121476.SAMN02745751_01153"/>
<dbReference type="Gene3D" id="3.90.1150.10">
    <property type="entry name" value="Aspartate Aminotransferase, domain 1"/>
    <property type="match status" value="1"/>
</dbReference>
<dbReference type="Pfam" id="PF02347">
    <property type="entry name" value="GDC-P"/>
    <property type="match status" value="1"/>
</dbReference>
<dbReference type="EMBL" id="FQZL01000007">
    <property type="protein sequence ID" value="SHI83254.1"/>
    <property type="molecule type" value="Genomic_DNA"/>
</dbReference>
<evidence type="ECO:0000313" key="7">
    <source>
        <dbReference type="Proteomes" id="UP000184052"/>
    </source>
</evidence>
<dbReference type="InterPro" id="IPR049315">
    <property type="entry name" value="GDC-P_N"/>
</dbReference>
<dbReference type="Proteomes" id="UP000184052">
    <property type="component" value="Unassembled WGS sequence"/>
</dbReference>
<evidence type="ECO:0000313" key="6">
    <source>
        <dbReference type="EMBL" id="SHI83254.1"/>
    </source>
</evidence>
<dbReference type="OrthoDB" id="9771867at2"/>
<evidence type="ECO:0000256" key="1">
    <source>
        <dbReference type="ARBA" id="ARBA00003788"/>
    </source>
</evidence>
<comment type="similarity">
    <text evidence="4">Belongs to the GcvP family. N-terminal subunit subfamily.</text>
</comment>
<dbReference type="InterPro" id="IPR015424">
    <property type="entry name" value="PyrdxlP-dep_Trfase"/>
</dbReference>
<protein>
    <recommendedName>
        <fullName evidence="4">Probable glycine dehydrogenase (decarboxylating) subunit 1</fullName>
        <ecNumber evidence="4">1.4.4.2</ecNumber>
    </recommendedName>
    <alternativeName>
        <fullName evidence="4">Glycine cleavage system P-protein subunit 1</fullName>
    </alternativeName>
    <alternativeName>
        <fullName evidence="4">Glycine decarboxylase subunit 1</fullName>
    </alternativeName>
    <alternativeName>
        <fullName evidence="4">Glycine dehydrogenase (aminomethyl-transferring) subunit 1</fullName>
    </alternativeName>
</protein>
<keyword evidence="2 4" id="KW-0560">Oxidoreductase</keyword>
<dbReference type="SUPFAM" id="SSF53383">
    <property type="entry name" value="PLP-dependent transferases"/>
    <property type="match status" value="1"/>
</dbReference>
<reference evidence="6 7" key="1">
    <citation type="submission" date="2016-11" db="EMBL/GenBank/DDBJ databases">
        <authorList>
            <person name="Jaros S."/>
            <person name="Januszkiewicz K."/>
            <person name="Wedrychowicz H."/>
        </authorList>
    </citation>
    <scope>NUCLEOTIDE SEQUENCE [LARGE SCALE GENOMIC DNA]</scope>
    <source>
        <strain evidence="6 7">DSM 17477</strain>
    </source>
</reference>
<sequence>MNKYIPLTREDRKVMLDRIGVESVDDLFGDIPEELQLKGRMNINDSMSEMEVRKIMRELSTRNKNLNDYVSFLGAGSYDHYIPSTVKHIYSRSEFYTSYTPYQPEISQGTLQYIFEYQSMMAELTGMDVINASMYDGATAAAEAAIMAVRIKKKNRIAVSATIHPETMRVLETYCHFREIELVKIPENKGRTCSDSLDCIDGDTSAVIVQNPNFYGIIEDVSEVEKRVHENKGLLIMSVDPISLGLLKTPGEWGADIVVGEGQSLGMTQSFGGPYLGFIGTTTKLMRKLPGRICGMTEDVDGKPGYVLTLQAREQHIRREKATSNICSNQSLCALMAVAYLSTMGKEGIKEVAEQSMTKAEYAKRKLLETGKFNKVYEGPFFKEFMLESKIEPEKLNDILFENGMIGPLNMSRLMDNHDNHVLFAVTEKRTKEEIDRLVEIIGEVE</sequence>
<evidence type="ECO:0000256" key="4">
    <source>
        <dbReference type="HAMAP-Rule" id="MF_00712"/>
    </source>
</evidence>
<feature type="domain" description="Glycine cleavage system P-protein N-terminal" evidence="5">
    <location>
        <begin position="3"/>
        <end position="441"/>
    </location>
</feature>
<dbReference type="NCBIfam" id="NF001696">
    <property type="entry name" value="PRK00451.1"/>
    <property type="match status" value="1"/>
</dbReference>
<dbReference type="PIRSF" id="PIRSF006815">
    <property type="entry name" value="GcvPA"/>
    <property type="match status" value="1"/>
</dbReference>
<dbReference type="InterPro" id="IPR015422">
    <property type="entry name" value="PyrdxlP-dep_Trfase_small"/>
</dbReference>
<keyword evidence="7" id="KW-1185">Reference proteome</keyword>
<dbReference type="GO" id="GO:0004375">
    <property type="term" value="F:glycine dehydrogenase (decarboxylating) activity"/>
    <property type="evidence" value="ECO:0007669"/>
    <property type="project" value="UniProtKB-EC"/>
</dbReference>
<evidence type="ECO:0000256" key="2">
    <source>
        <dbReference type="ARBA" id="ARBA00023002"/>
    </source>
</evidence>
<dbReference type="PANTHER" id="PTHR42806:SF1">
    <property type="entry name" value="GLYCINE DEHYDROGENASE (DECARBOXYLATING)"/>
    <property type="match status" value="1"/>
</dbReference>
<evidence type="ECO:0000259" key="5">
    <source>
        <dbReference type="Pfam" id="PF02347"/>
    </source>
</evidence>
<comment type="subunit">
    <text evidence="4">The glycine cleavage system is composed of four proteins: P, T, L and H. In this organism, the P 'protein' is a heterodimer of two subunits.</text>
</comment>
<dbReference type="InterPro" id="IPR023010">
    <property type="entry name" value="GcvPA"/>
</dbReference>
<dbReference type="EC" id="1.4.4.2" evidence="4"/>
<name>A0A1M6ECQ1_9FIRM</name>
<accession>A0A1M6ECQ1</accession>
<dbReference type="Gene3D" id="3.40.640.10">
    <property type="entry name" value="Type I PLP-dependent aspartate aminotransferase-like (Major domain)"/>
    <property type="match status" value="1"/>
</dbReference>
<dbReference type="InterPro" id="IPR020581">
    <property type="entry name" value="GDC_P"/>
</dbReference>
<dbReference type="InterPro" id="IPR015421">
    <property type="entry name" value="PyrdxlP-dep_Trfase_major"/>
</dbReference>
<dbReference type="GO" id="GO:0019464">
    <property type="term" value="P:glycine decarboxylation via glycine cleavage system"/>
    <property type="evidence" value="ECO:0007669"/>
    <property type="project" value="UniProtKB-UniRule"/>
</dbReference>
<dbReference type="AlphaFoldDB" id="A0A1M6ECQ1"/>
<comment type="function">
    <text evidence="1 4">The glycine cleavage system catalyzes the degradation of glycine. The P protein binds the alpha-amino group of glycine through its pyridoxal phosphate cofactor; CO(2) is released and the remaining methylamine moiety is then transferred to the lipoamide cofactor of the H protein.</text>
</comment>
<dbReference type="GO" id="GO:0009116">
    <property type="term" value="P:nucleoside metabolic process"/>
    <property type="evidence" value="ECO:0007669"/>
    <property type="project" value="InterPro"/>
</dbReference>
<proteinExistence type="inferred from homology"/>
<evidence type="ECO:0000256" key="3">
    <source>
        <dbReference type="ARBA" id="ARBA00049026"/>
    </source>
</evidence>